<accession>A0A7Z1DVD1</accession>
<dbReference type="EMBL" id="NEFY01000004">
    <property type="protein sequence ID" value="OZC36683.1"/>
    <property type="molecule type" value="Genomic_DNA"/>
</dbReference>
<keyword evidence="9" id="KW-0998">Cell outer membrane</keyword>
<dbReference type="Pfam" id="PF00691">
    <property type="entry name" value="OmpA"/>
    <property type="match status" value="1"/>
</dbReference>
<dbReference type="PRINTS" id="PR01021">
    <property type="entry name" value="OMPADOMAIN"/>
</dbReference>
<dbReference type="InterPro" id="IPR006664">
    <property type="entry name" value="OMP_bac"/>
</dbReference>
<evidence type="ECO:0000256" key="10">
    <source>
        <dbReference type="PROSITE-ProRule" id="PRU00473"/>
    </source>
</evidence>
<evidence type="ECO:0000259" key="13">
    <source>
        <dbReference type="PROSITE" id="PS51123"/>
    </source>
</evidence>
<sequence>MPDFKSVVFTAALTLPSLALASQDFPQRYSTLGLETSYLDSGNSENKSSSVGDLSNYWSLGVNFTHQFNPNVSMLLQGGYAEPETRNTKVDTELWRGMLGGRLHPTHYRLGGWRPFAGAGYTYQNIDAGFTSKNEDLIYAEGGLQKMIAPRFLAEAGARGMLEVEDEFFDAQLFAGVHYMFGRKFRKAPSSREALDLSQISTPPADSDGDGVPDYRDKCPNTPTGALVDDDGCAKELTRDIKETLYVEFEHDKTMVRPEYFDDIGKLATILRQYPTSRILLEGHTDSTGPASYNQRLSKSRAGAVMKVLVDEYMINPDRIRTTGMGESQPIASNQTEAGRAQNRRVEAIVSGQYSEIIKKDQD</sequence>
<protein>
    <submittedName>
        <fullName evidence="14">Cell envelope biogenesis protein OmpA</fullName>
    </submittedName>
</protein>
<keyword evidence="2" id="KW-0813">Transport</keyword>
<feature type="domain" description="OmpA-like" evidence="13">
    <location>
        <begin position="236"/>
        <end position="354"/>
    </location>
</feature>
<feature type="chain" id="PRO_5031048048" evidence="12">
    <location>
        <begin position="22"/>
        <end position="363"/>
    </location>
</feature>
<comment type="subcellular location">
    <subcellularLocation>
        <location evidence="1">Cell outer membrane</location>
        <topology evidence="1">Multi-pass membrane protein</topology>
    </subcellularLocation>
</comment>
<dbReference type="GO" id="GO:0046930">
    <property type="term" value="C:pore complex"/>
    <property type="evidence" value="ECO:0007669"/>
    <property type="project" value="UniProtKB-KW"/>
</dbReference>
<proteinExistence type="predicted"/>
<dbReference type="Gene3D" id="3.30.1330.60">
    <property type="entry name" value="OmpA-like domain"/>
    <property type="match status" value="1"/>
</dbReference>
<evidence type="ECO:0000256" key="2">
    <source>
        <dbReference type="ARBA" id="ARBA00022448"/>
    </source>
</evidence>
<dbReference type="PANTHER" id="PTHR30329:SF21">
    <property type="entry name" value="LIPOPROTEIN YIAD-RELATED"/>
    <property type="match status" value="1"/>
</dbReference>
<keyword evidence="3" id="KW-1134">Transmembrane beta strand</keyword>
<dbReference type="InterPro" id="IPR028974">
    <property type="entry name" value="TSP_type-3_rpt"/>
</dbReference>
<evidence type="ECO:0000256" key="7">
    <source>
        <dbReference type="ARBA" id="ARBA00023114"/>
    </source>
</evidence>
<keyword evidence="4" id="KW-0812">Transmembrane</keyword>
<dbReference type="Gene3D" id="2.40.160.20">
    <property type="match status" value="1"/>
</dbReference>
<feature type="region of interest" description="Disordered" evidence="11">
    <location>
        <begin position="321"/>
        <end position="343"/>
    </location>
</feature>
<dbReference type="GO" id="GO:0015288">
    <property type="term" value="F:porin activity"/>
    <property type="evidence" value="ECO:0007669"/>
    <property type="project" value="UniProtKB-KW"/>
</dbReference>
<dbReference type="GO" id="GO:0006811">
    <property type="term" value="P:monoatomic ion transport"/>
    <property type="evidence" value="ECO:0007669"/>
    <property type="project" value="UniProtKB-KW"/>
</dbReference>
<dbReference type="GO" id="GO:0009279">
    <property type="term" value="C:cell outer membrane"/>
    <property type="evidence" value="ECO:0007669"/>
    <property type="project" value="UniProtKB-SubCell"/>
</dbReference>
<comment type="caution">
    <text evidence="14">The sequence shown here is derived from an EMBL/GenBank/DDBJ whole genome shotgun (WGS) entry which is preliminary data.</text>
</comment>
<dbReference type="CDD" id="cd07185">
    <property type="entry name" value="OmpA_C-like"/>
    <property type="match status" value="1"/>
</dbReference>
<dbReference type="PROSITE" id="PS51123">
    <property type="entry name" value="OMPA_2"/>
    <property type="match status" value="1"/>
</dbReference>
<evidence type="ECO:0000256" key="11">
    <source>
        <dbReference type="SAM" id="MobiDB-lite"/>
    </source>
</evidence>
<keyword evidence="6" id="KW-0406">Ion transport</keyword>
<evidence type="ECO:0000256" key="6">
    <source>
        <dbReference type="ARBA" id="ARBA00023065"/>
    </source>
</evidence>
<dbReference type="SUPFAM" id="SSF56925">
    <property type="entry name" value="OMPA-like"/>
    <property type="match status" value="1"/>
</dbReference>
<organism evidence="14 15">
    <name type="scientific">Marinobacter vinifirmus</name>
    <dbReference type="NCBI Taxonomy" id="355591"/>
    <lineage>
        <taxon>Bacteria</taxon>
        <taxon>Pseudomonadati</taxon>
        <taxon>Pseudomonadota</taxon>
        <taxon>Gammaproteobacteria</taxon>
        <taxon>Pseudomonadales</taxon>
        <taxon>Marinobacteraceae</taxon>
        <taxon>Marinobacter</taxon>
    </lineage>
</organism>
<dbReference type="AlphaFoldDB" id="A0A7Z1DVD1"/>
<keyword evidence="5 12" id="KW-0732">Signal</keyword>
<dbReference type="Proteomes" id="UP000216984">
    <property type="component" value="Unassembled WGS sequence"/>
</dbReference>
<evidence type="ECO:0000256" key="3">
    <source>
        <dbReference type="ARBA" id="ARBA00022452"/>
    </source>
</evidence>
<name>A0A7Z1DVD1_9GAMM</name>
<feature type="signal peptide" evidence="12">
    <location>
        <begin position="1"/>
        <end position="21"/>
    </location>
</feature>
<evidence type="ECO:0000313" key="14">
    <source>
        <dbReference type="EMBL" id="OZC36683.1"/>
    </source>
</evidence>
<gene>
    <name evidence="14" type="ORF">B9Q17_16850</name>
</gene>
<evidence type="ECO:0000256" key="8">
    <source>
        <dbReference type="ARBA" id="ARBA00023136"/>
    </source>
</evidence>
<dbReference type="InterPro" id="IPR011250">
    <property type="entry name" value="OMP/PagP_B-barrel"/>
</dbReference>
<keyword evidence="15" id="KW-1185">Reference proteome</keyword>
<dbReference type="RefSeq" id="WP_094624740.1">
    <property type="nucleotide sequence ID" value="NZ_NEFY01000004.1"/>
</dbReference>
<evidence type="ECO:0000313" key="15">
    <source>
        <dbReference type="Proteomes" id="UP000216984"/>
    </source>
</evidence>
<evidence type="ECO:0000256" key="1">
    <source>
        <dbReference type="ARBA" id="ARBA00004571"/>
    </source>
</evidence>
<dbReference type="Pfam" id="PF13505">
    <property type="entry name" value="OMP_b-brl"/>
    <property type="match status" value="1"/>
</dbReference>
<evidence type="ECO:0000256" key="4">
    <source>
        <dbReference type="ARBA" id="ARBA00022692"/>
    </source>
</evidence>
<reference evidence="14 15" key="1">
    <citation type="submission" date="2017-06" db="EMBL/GenBank/DDBJ databases">
        <title>Draft genome sequence of the halophilic bacterium Marinobacter vinifirmus FB1.</title>
        <authorList>
            <person name="Stepanov V.G."/>
            <person name="Roberts D.J."/>
            <person name="Fox G.E."/>
        </authorList>
    </citation>
    <scope>NUCLEOTIDE SEQUENCE [LARGE SCALE GENOMIC DNA]</scope>
    <source>
        <strain evidence="14 15">FB1</strain>
    </source>
</reference>
<keyword evidence="7" id="KW-0626">Porin</keyword>
<dbReference type="InterPro" id="IPR036737">
    <property type="entry name" value="OmpA-like_sf"/>
</dbReference>
<dbReference type="InterPro" id="IPR050330">
    <property type="entry name" value="Bact_OuterMem_StrucFunc"/>
</dbReference>
<evidence type="ECO:0000256" key="12">
    <source>
        <dbReference type="SAM" id="SignalP"/>
    </source>
</evidence>
<dbReference type="GO" id="GO:0005509">
    <property type="term" value="F:calcium ion binding"/>
    <property type="evidence" value="ECO:0007669"/>
    <property type="project" value="InterPro"/>
</dbReference>
<keyword evidence="8 10" id="KW-0472">Membrane</keyword>
<evidence type="ECO:0000256" key="9">
    <source>
        <dbReference type="ARBA" id="ARBA00023237"/>
    </source>
</evidence>
<dbReference type="InterPro" id="IPR027385">
    <property type="entry name" value="Beta-barrel_OMP"/>
</dbReference>
<dbReference type="SUPFAM" id="SSF103088">
    <property type="entry name" value="OmpA-like"/>
    <property type="match status" value="1"/>
</dbReference>
<dbReference type="InterPro" id="IPR006665">
    <property type="entry name" value="OmpA-like"/>
</dbReference>
<dbReference type="Gene3D" id="4.10.1080.10">
    <property type="entry name" value="TSP type-3 repeat"/>
    <property type="match status" value="1"/>
</dbReference>
<evidence type="ECO:0000256" key="5">
    <source>
        <dbReference type="ARBA" id="ARBA00022729"/>
    </source>
</evidence>
<dbReference type="PANTHER" id="PTHR30329">
    <property type="entry name" value="STATOR ELEMENT OF FLAGELLAR MOTOR COMPLEX"/>
    <property type="match status" value="1"/>
</dbReference>